<dbReference type="Pfam" id="PF00092">
    <property type="entry name" value="VWA"/>
    <property type="match status" value="1"/>
</dbReference>
<evidence type="ECO:0000256" key="1">
    <source>
        <dbReference type="SAM" id="MobiDB-lite"/>
    </source>
</evidence>
<proteinExistence type="predicted"/>
<evidence type="ECO:0000313" key="5">
    <source>
        <dbReference type="Proteomes" id="UP000179769"/>
    </source>
</evidence>
<name>A0A1S1QV14_9ACTN</name>
<evidence type="ECO:0000256" key="2">
    <source>
        <dbReference type="SAM" id="Phobius"/>
    </source>
</evidence>
<dbReference type="Proteomes" id="UP000179769">
    <property type="component" value="Unassembled WGS sequence"/>
</dbReference>
<dbReference type="SMART" id="SM00327">
    <property type="entry name" value="VWA"/>
    <property type="match status" value="1"/>
</dbReference>
<dbReference type="Gene3D" id="3.40.50.410">
    <property type="entry name" value="von Willebrand factor, type A domain"/>
    <property type="match status" value="1"/>
</dbReference>
<feature type="domain" description="VWFA" evidence="3">
    <location>
        <begin position="37"/>
        <end position="246"/>
    </location>
</feature>
<sequence>MVAGLLATGIAGPAAAAAGRPPAGAGSAASVGPAAMRAVILVDESGSLDDDAVRREKEAAQLLAFSSLTPDSEIAVVGFGSSNGEAGQHAVEVYCPLTKAEPAKQQFFVDCIDRLHRREPSEGADTDHAAAMTQALSILGRAQEGRPSFIFLLTDGRLDVANSPQYGQPGARNTEAQRRVDSQVAAARSNGVQIWPLGFGDADQAALDRFAAGGAQQTCNNLPDNQPKARVVTSPDVVARSLFEAIGSASCAQTTEFDTGKLSPGSPVELTVSIPEISTDGVIAVIKGDSRVEVSYVDPNGKEVGDTREFDGSIFTRSTANGTVESLRVQNPRPGTWKIRLTAPADVPPGQIVGAAAMWQGVLQAVVGLNPPVPQPGQQAVVSVQLQTRDGAIDDPDTLDGIQFGVRMSGDSIEQQTVRLTNDGREGDAVAGDAEYSGHITVPPDAKGALTFVGTIDGPGVVGASTVYTTVVAAQASPITASLQLGRGHVAPGGSLTGSVVVDNTDGQARTLSLQLRNLSNGARATIDPATIASQQRGRGEHRLTVTFGEDTALGATSGTVILVDAANPSTVLAWSRLNADVGRPASLLERFWWLWVLALAVVLALLLLAAWLRQTDRRVRDVSDVTVYLSRGGQPMGHLQARSDTGSRFPFVVLDATGVAPHLDHSYGGGGGYAVTRNRHRVLQLRTADGTTRDISAGMPVEIEAGLALTVTAAVRDDQPFSTVPGSDDLYERAGDHRGSADSWAGHGAGRASAPAGSYDPVSGADQSEVTTWIPGGPSQRPAPSGFNPPASPEPPPGGGRSPRNDDLFD</sequence>
<feature type="transmembrane region" description="Helical" evidence="2">
    <location>
        <begin position="593"/>
        <end position="613"/>
    </location>
</feature>
<keyword evidence="2" id="KW-1133">Transmembrane helix</keyword>
<gene>
    <name evidence="4" type="ORF">BBK14_02510</name>
</gene>
<evidence type="ECO:0000259" key="3">
    <source>
        <dbReference type="PROSITE" id="PS50234"/>
    </source>
</evidence>
<feature type="compositionally biased region" description="Basic and acidic residues" evidence="1">
    <location>
        <begin position="731"/>
        <end position="741"/>
    </location>
</feature>
<dbReference type="EMBL" id="MAXA01000113">
    <property type="protein sequence ID" value="OHV37271.1"/>
    <property type="molecule type" value="Genomic_DNA"/>
</dbReference>
<protein>
    <recommendedName>
        <fullName evidence="3">VWFA domain-containing protein</fullName>
    </recommendedName>
</protein>
<dbReference type="InterPro" id="IPR036465">
    <property type="entry name" value="vWFA_dom_sf"/>
</dbReference>
<comment type="caution">
    <text evidence="4">The sequence shown here is derived from an EMBL/GenBank/DDBJ whole genome shotgun (WGS) entry which is preliminary data.</text>
</comment>
<dbReference type="AlphaFoldDB" id="A0A1S1QV14"/>
<dbReference type="InterPro" id="IPR002035">
    <property type="entry name" value="VWF_A"/>
</dbReference>
<evidence type="ECO:0000313" key="4">
    <source>
        <dbReference type="EMBL" id="OHV37271.1"/>
    </source>
</evidence>
<keyword evidence="2" id="KW-0812">Transmembrane</keyword>
<reference evidence="5" key="1">
    <citation type="submission" date="2016-07" db="EMBL/GenBank/DDBJ databases">
        <title>Frankia sp. NRRL B-16219 Genome sequencing.</title>
        <authorList>
            <person name="Ghodhbane-Gtari F."/>
            <person name="Swanson E."/>
            <person name="Gueddou A."/>
            <person name="Louati M."/>
            <person name="Nouioui I."/>
            <person name="Hezbri K."/>
            <person name="Abebe-Akele F."/>
            <person name="Simpson S."/>
            <person name="Morris K."/>
            <person name="Thomas K."/>
            <person name="Gtari M."/>
            <person name="Tisa L.S."/>
        </authorList>
    </citation>
    <scope>NUCLEOTIDE SEQUENCE [LARGE SCALE GENOMIC DNA]</scope>
    <source>
        <strain evidence="5">NRRL B-16219</strain>
    </source>
</reference>
<accession>A0A1S1QV14</accession>
<feature type="region of interest" description="Disordered" evidence="1">
    <location>
        <begin position="720"/>
        <end position="811"/>
    </location>
</feature>
<organism evidence="4 5">
    <name type="scientific">Parafrankia soli</name>
    <dbReference type="NCBI Taxonomy" id="2599596"/>
    <lineage>
        <taxon>Bacteria</taxon>
        <taxon>Bacillati</taxon>
        <taxon>Actinomycetota</taxon>
        <taxon>Actinomycetes</taxon>
        <taxon>Frankiales</taxon>
        <taxon>Frankiaceae</taxon>
        <taxon>Parafrankia</taxon>
    </lineage>
</organism>
<keyword evidence="5" id="KW-1185">Reference proteome</keyword>
<dbReference type="CDD" id="cd00198">
    <property type="entry name" value="vWFA"/>
    <property type="match status" value="1"/>
</dbReference>
<keyword evidence="2" id="KW-0472">Membrane</keyword>
<dbReference type="PROSITE" id="PS50234">
    <property type="entry name" value="VWFA"/>
    <property type="match status" value="1"/>
</dbReference>
<dbReference type="SUPFAM" id="SSF53300">
    <property type="entry name" value="vWA-like"/>
    <property type="match status" value="1"/>
</dbReference>